<evidence type="ECO:0000256" key="5">
    <source>
        <dbReference type="ARBA" id="ARBA00022842"/>
    </source>
</evidence>
<evidence type="ECO:0000256" key="3">
    <source>
        <dbReference type="ARBA" id="ARBA00022759"/>
    </source>
</evidence>
<evidence type="ECO:0000256" key="1">
    <source>
        <dbReference type="ARBA" id="ARBA00022722"/>
    </source>
</evidence>
<dbReference type="GO" id="GO:0016787">
    <property type="term" value="F:hydrolase activity"/>
    <property type="evidence" value="ECO:0007669"/>
    <property type="project" value="UniProtKB-KW"/>
</dbReference>
<dbReference type="GO" id="GO:0043571">
    <property type="term" value="P:maintenance of CRISPR repeat elements"/>
    <property type="evidence" value="ECO:0007669"/>
    <property type="project" value="InterPro"/>
</dbReference>
<dbReference type="GO" id="GO:0003676">
    <property type="term" value="F:nucleic acid binding"/>
    <property type="evidence" value="ECO:0007669"/>
    <property type="project" value="InterPro"/>
</dbReference>
<keyword evidence="4" id="KW-0378">Hydrolase</keyword>
<keyword evidence="1" id="KW-0540">Nuclease</keyword>
<keyword evidence="5" id="KW-0460">Magnesium</keyword>
<keyword evidence="2" id="KW-0479">Metal-binding</keyword>
<dbReference type="GO" id="GO:0004519">
    <property type="term" value="F:endonuclease activity"/>
    <property type="evidence" value="ECO:0007669"/>
    <property type="project" value="UniProtKB-KW"/>
</dbReference>
<protein>
    <submittedName>
        <fullName evidence="7">CRISPR-associated protein Cas1</fullName>
    </submittedName>
</protein>
<dbReference type="Gene3D" id="3.100.10.20">
    <property type="entry name" value="CRISPR-associated endonuclease Cas1, N-terminal domain"/>
    <property type="match status" value="1"/>
</dbReference>
<gene>
    <name evidence="7" type="ORF">EVA_09759</name>
</gene>
<name>J9GQ48_9ZZZZ</name>
<keyword evidence="6" id="KW-0051">Antiviral defense</keyword>
<proteinExistence type="predicted"/>
<dbReference type="InterPro" id="IPR002729">
    <property type="entry name" value="CRISPR-assoc_Cas1"/>
</dbReference>
<reference evidence="7" key="1">
    <citation type="journal article" date="2012" name="PLoS ONE">
        <title>Gene sets for utilization of primary and secondary nutrition supplies in the distal gut of endangered iberian lynx.</title>
        <authorList>
            <person name="Alcaide M."/>
            <person name="Messina E."/>
            <person name="Richter M."/>
            <person name="Bargiela R."/>
            <person name="Peplies J."/>
            <person name="Huws S.A."/>
            <person name="Newbold C.J."/>
            <person name="Golyshin P.N."/>
            <person name="Simon M.A."/>
            <person name="Lopez G."/>
            <person name="Yakimov M.M."/>
            <person name="Ferrer M."/>
        </authorList>
    </citation>
    <scope>NUCLEOTIDE SEQUENCE</scope>
</reference>
<evidence type="ECO:0000313" key="7">
    <source>
        <dbReference type="EMBL" id="EJX02135.1"/>
    </source>
</evidence>
<dbReference type="AlphaFoldDB" id="J9GQ48"/>
<dbReference type="GO" id="GO:0051607">
    <property type="term" value="P:defense response to virus"/>
    <property type="evidence" value="ECO:0007669"/>
    <property type="project" value="UniProtKB-KW"/>
</dbReference>
<dbReference type="InterPro" id="IPR042211">
    <property type="entry name" value="CRISPR-assoc_Cas1_N"/>
</dbReference>
<dbReference type="Pfam" id="PF01867">
    <property type="entry name" value="Cas_Cas1"/>
    <property type="match status" value="1"/>
</dbReference>
<comment type="caution">
    <text evidence="7">The sequence shown here is derived from an EMBL/GenBank/DDBJ whole genome shotgun (WGS) entry which is preliminary data.</text>
</comment>
<dbReference type="EMBL" id="AMCI01002668">
    <property type="protein sequence ID" value="EJX02135.1"/>
    <property type="molecule type" value="Genomic_DNA"/>
</dbReference>
<organism evidence="7">
    <name type="scientific">gut metagenome</name>
    <dbReference type="NCBI Taxonomy" id="749906"/>
    <lineage>
        <taxon>unclassified sequences</taxon>
        <taxon>metagenomes</taxon>
        <taxon>organismal metagenomes</taxon>
    </lineage>
</organism>
<evidence type="ECO:0000256" key="2">
    <source>
        <dbReference type="ARBA" id="ARBA00022723"/>
    </source>
</evidence>
<dbReference type="GO" id="GO:0046872">
    <property type="term" value="F:metal ion binding"/>
    <property type="evidence" value="ECO:0007669"/>
    <property type="project" value="UniProtKB-KW"/>
</dbReference>
<keyword evidence="3" id="KW-0255">Endonuclease</keyword>
<accession>J9GQ48</accession>
<evidence type="ECO:0000256" key="4">
    <source>
        <dbReference type="ARBA" id="ARBA00022801"/>
    </source>
</evidence>
<sequence length="110" mass="11951">MAFRNVVVENPARISVKNQQLIINTEAEHSLPLEDISSLLLEGTQSTITTAALSKLGQRGCAVFVCDEKHMPCAVLTPFACHSRGFAVLKAQLNMGECLKKQTVAKHSQS</sequence>
<evidence type="ECO:0000256" key="6">
    <source>
        <dbReference type="ARBA" id="ARBA00023118"/>
    </source>
</evidence>